<name>A0A2A6LP61_RHIFR</name>
<evidence type="ECO:0000256" key="1">
    <source>
        <dbReference type="ARBA" id="ARBA00009981"/>
    </source>
</evidence>
<comment type="function">
    <text evidence="2">Antitoxin component of a type II toxin-antitoxin (TA) system.</text>
</comment>
<sequence length="88" mass="9689">METTVKITTISSRELNRDIGRAKKAAKAGPVVIIDHGRPCFVLITYDEFERLSGKHRNLVIALAMPGISAIDVDANRMEIGPREVDLS</sequence>
<dbReference type="Pfam" id="PF02604">
    <property type="entry name" value="PhdYeFM_antitox"/>
    <property type="match status" value="1"/>
</dbReference>
<protein>
    <recommendedName>
        <fullName evidence="2">Antitoxin</fullName>
    </recommendedName>
</protein>
<dbReference type="Gene3D" id="3.40.1620.10">
    <property type="entry name" value="YefM-like domain"/>
    <property type="match status" value="1"/>
</dbReference>
<dbReference type="AlphaFoldDB" id="A0A2A6LP61"/>
<reference evidence="3 4" key="1">
    <citation type="submission" date="2017-09" db="EMBL/GenBank/DDBJ databases">
        <title>Comparative genomics of rhizobia isolated from Phaseolus vulgaris in China.</title>
        <authorList>
            <person name="Tong W."/>
        </authorList>
    </citation>
    <scope>NUCLEOTIDE SEQUENCE [LARGE SCALE GENOMIC DNA]</scope>
    <source>
        <strain evidence="3 4">PCH1</strain>
    </source>
</reference>
<comment type="caution">
    <text evidence="3">The sequence shown here is derived from an EMBL/GenBank/DDBJ whole genome shotgun (WGS) entry which is preliminary data.</text>
</comment>
<evidence type="ECO:0000256" key="2">
    <source>
        <dbReference type="RuleBase" id="RU362080"/>
    </source>
</evidence>
<dbReference type="EMBL" id="NWTC01000034">
    <property type="protein sequence ID" value="PDT44351.1"/>
    <property type="molecule type" value="Genomic_DNA"/>
</dbReference>
<comment type="similarity">
    <text evidence="1 2">Belongs to the phD/YefM antitoxin family.</text>
</comment>
<evidence type="ECO:0000313" key="4">
    <source>
        <dbReference type="Proteomes" id="UP000220353"/>
    </source>
</evidence>
<gene>
    <name evidence="3" type="ORF">CO661_29615</name>
</gene>
<dbReference type="InterPro" id="IPR006442">
    <property type="entry name" value="Antitoxin_Phd/YefM"/>
</dbReference>
<dbReference type="InterPro" id="IPR036165">
    <property type="entry name" value="YefM-like_sf"/>
</dbReference>
<evidence type="ECO:0000313" key="3">
    <source>
        <dbReference type="EMBL" id="PDT44351.1"/>
    </source>
</evidence>
<accession>A0A2A6LP61</accession>
<organism evidence="3 4">
    <name type="scientific">Rhizobium fredii</name>
    <name type="common">Sinorhizobium fredii</name>
    <dbReference type="NCBI Taxonomy" id="380"/>
    <lineage>
        <taxon>Bacteria</taxon>
        <taxon>Pseudomonadati</taxon>
        <taxon>Pseudomonadota</taxon>
        <taxon>Alphaproteobacteria</taxon>
        <taxon>Hyphomicrobiales</taxon>
        <taxon>Rhizobiaceae</taxon>
        <taxon>Sinorhizobium/Ensifer group</taxon>
        <taxon>Sinorhizobium</taxon>
    </lineage>
</organism>
<dbReference type="NCBIfam" id="TIGR01552">
    <property type="entry name" value="phd_fam"/>
    <property type="match status" value="1"/>
</dbReference>
<dbReference type="SUPFAM" id="SSF143120">
    <property type="entry name" value="YefM-like"/>
    <property type="match status" value="1"/>
</dbReference>
<dbReference type="Proteomes" id="UP000220353">
    <property type="component" value="Unassembled WGS sequence"/>
</dbReference>
<proteinExistence type="inferred from homology"/>
<dbReference type="RefSeq" id="WP_042778460.1">
    <property type="nucleotide sequence ID" value="NZ_NWTC01000034.1"/>
</dbReference>